<evidence type="ECO:0000256" key="1">
    <source>
        <dbReference type="ARBA" id="ARBA00038048"/>
    </source>
</evidence>
<dbReference type="InterPro" id="IPR051276">
    <property type="entry name" value="Saccharopine_DH-like_oxidrdct"/>
</dbReference>
<reference evidence="4" key="1">
    <citation type="submission" date="2022-07" db="EMBL/GenBank/DDBJ databases">
        <title>Phylogenomic reconstructions and comparative analyses of Kickxellomycotina fungi.</title>
        <authorList>
            <person name="Reynolds N.K."/>
            <person name="Stajich J.E."/>
            <person name="Barry K."/>
            <person name="Grigoriev I.V."/>
            <person name="Crous P."/>
            <person name="Smith M.E."/>
        </authorList>
    </citation>
    <scope>NUCLEOTIDE SEQUENCE</scope>
    <source>
        <strain evidence="4">BCRC 34381</strain>
    </source>
</reference>
<dbReference type="Gene3D" id="3.40.50.720">
    <property type="entry name" value="NAD(P)-binding Rossmann-like Domain"/>
    <property type="match status" value="1"/>
</dbReference>
<evidence type="ECO:0000259" key="3">
    <source>
        <dbReference type="Pfam" id="PF03435"/>
    </source>
</evidence>
<feature type="non-terminal residue" evidence="4">
    <location>
        <position position="359"/>
    </location>
</feature>
<dbReference type="InterPro" id="IPR005097">
    <property type="entry name" value="Sacchrp_dh_NADP-bd"/>
</dbReference>
<name>A0A9W8CMY7_9FUNG</name>
<feature type="non-terminal residue" evidence="4">
    <location>
        <position position="1"/>
    </location>
</feature>
<dbReference type="OrthoDB" id="10268090at2759"/>
<dbReference type="AlphaFoldDB" id="A0A9W8CMY7"/>
<comment type="caution">
    <text evidence="4">The sequence shown here is derived from an EMBL/GenBank/DDBJ whole genome shotgun (WGS) entry which is preliminary data.</text>
</comment>
<evidence type="ECO:0000313" key="5">
    <source>
        <dbReference type="Proteomes" id="UP001143981"/>
    </source>
</evidence>
<dbReference type="InterPro" id="IPR036291">
    <property type="entry name" value="NAD(P)-bd_dom_sf"/>
</dbReference>
<gene>
    <name evidence="4" type="ORF">LPJ61_006962</name>
</gene>
<dbReference type="EMBL" id="JANBOI010004063">
    <property type="protein sequence ID" value="KAJ1718001.1"/>
    <property type="molecule type" value="Genomic_DNA"/>
</dbReference>
<dbReference type="GO" id="GO:0005739">
    <property type="term" value="C:mitochondrion"/>
    <property type="evidence" value="ECO:0007669"/>
    <property type="project" value="TreeGrafter"/>
</dbReference>
<dbReference type="SUPFAM" id="SSF51735">
    <property type="entry name" value="NAD(P)-binding Rossmann-fold domains"/>
    <property type="match status" value="1"/>
</dbReference>
<evidence type="ECO:0000313" key="4">
    <source>
        <dbReference type="EMBL" id="KAJ1718001.1"/>
    </source>
</evidence>
<dbReference type="Proteomes" id="UP001143981">
    <property type="component" value="Unassembled WGS sequence"/>
</dbReference>
<keyword evidence="2" id="KW-1133">Transmembrane helix</keyword>
<evidence type="ECO:0000256" key="2">
    <source>
        <dbReference type="SAM" id="Phobius"/>
    </source>
</evidence>
<keyword evidence="2" id="KW-0812">Transmembrane</keyword>
<feature type="domain" description="Saccharopine dehydrogenase NADP binding" evidence="3">
    <location>
        <begin position="12"/>
        <end position="144"/>
    </location>
</feature>
<dbReference type="PANTHER" id="PTHR12286">
    <property type="entry name" value="SACCHAROPINE DEHYDROGENASE-LIKE OXIDOREDUCTASE"/>
    <property type="match status" value="1"/>
</dbReference>
<accession>A0A9W8CMY7</accession>
<proteinExistence type="inferred from homology"/>
<dbReference type="GO" id="GO:0009247">
    <property type="term" value="P:glycolipid biosynthetic process"/>
    <property type="evidence" value="ECO:0007669"/>
    <property type="project" value="TreeGrafter"/>
</dbReference>
<organism evidence="4 5">
    <name type="scientific">Coemansia biformis</name>
    <dbReference type="NCBI Taxonomy" id="1286918"/>
    <lineage>
        <taxon>Eukaryota</taxon>
        <taxon>Fungi</taxon>
        <taxon>Fungi incertae sedis</taxon>
        <taxon>Zoopagomycota</taxon>
        <taxon>Kickxellomycotina</taxon>
        <taxon>Kickxellomycetes</taxon>
        <taxon>Kickxellales</taxon>
        <taxon>Kickxellaceae</taxon>
        <taxon>Coemansia</taxon>
    </lineage>
</organism>
<dbReference type="Pfam" id="PF03435">
    <property type="entry name" value="Sacchrp_dh_NADP"/>
    <property type="match status" value="1"/>
</dbReference>
<protein>
    <recommendedName>
        <fullName evidence="3">Saccharopine dehydrogenase NADP binding domain-containing protein</fullName>
    </recommendedName>
</protein>
<dbReference type="GO" id="GO:0005886">
    <property type="term" value="C:plasma membrane"/>
    <property type="evidence" value="ECO:0007669"/>
    <property type="project" value="TreeGrafter"/>
</dbReference>
<keyword evidence="2" id="KW-0472">Membrane</keyword>
<sequence>PSMAAPSRKYDIVVWGASGFTGSRLVEYLALNAPAGTRIAIGGRSWAKIKDARSALAAKHPDATISLDEMDILVGDSLNAAHMHEIASKARVVASTVGPYALYGEQLVRACVDEKTDYCDITAEMPWIRTMHRELNEKAVRNNVHIAPMCGFDCIPADLGCLMLAQYARREFSEPLLHVKGSIVGIRGGVSGGTLATMANQLGIETRRLYKRVCRGSGGGATQLRGAATNGKETNRWVIHYDETLQRWQTFWVMSIVNVVTAKWAGGVLNYGPAFSYAESMTARSLAQAVAYGVALLYGAVFMFFGFTRSILFALRVIPRPGEGPSNAFMKKGFFSLHLEAFSETSVFYGKVSGNSDPG</sequence>
<dbReference type="GO" id="GO:0005811">
    <property type="term" value="C:lipid droplet"/>
    <property type="evidence" value="ECO:0007669"/>
    <property type="project" value="TreeGrafter"/>
</dbReference>
<dbReference type="PANTHER" id="PTHR12286:SF5">
    <property type="entry name" value="SACCHAROPINE DEHYDROGENASE-LIKE OXIDOREDUCTASE"/>
    <property type="match status" value="1"/>
</dbReference>
<feature type="transmembrane region" description="Helical" evidence="2">
    <location>
        <begin position="289"/>
        <end position="307"/>
    </location>
</feature>
<comment type="similarity">
    <text evidence="1">Belongs to the saccharopine dehydrogenase family.</text>
</comment>
<keyword evidence="5" id="KW-1185">Reference proteome</keyword>